<evidence type="ECO:0008006" key="3">
    <source>
        <dbReference type="Google" id="ProtNLM"/>
    </source>
</evidence>
<dbReference type="eggNOG" id="ENOG502QS17">
    <property type="taxonomic scope" value="Eukaryota"/>
</dbReference>
<organism evidence="2">
    <name type="scientific">Eucalyptus grandis</name>
    <name type="common">Flooded gum</name>
    <dbReference type="NCBI Taxonomy" id="71139"/>
    <lineage>
        <taxon>Eukaryota</taxon>
        <taxon>Viridiplantae</taxon>
        <taxon>Streptophyta</taxon>
        <taxon>Embryophyta</taxon>
        <taxon>Tracheophyta</taxon>
        <taxon>Spermatophyta</taxon>
        <taxon>Magnoliopsida</taxon>
        <taxon>eudicotyledons</taxon>
        <taxon>Gunneridae</taxon>
        <taxon>Pentapetalae</taxon>
        <taxon>rosids</taxon>
        <taxon>malvids</taxon>
        <taxon>Myrtales</taxon>
        <taxon>Myrtaceae</taxon>
        <taxon>Myrtoideae</taxon>
        <taxon>Eucalypteae</taxon>
        <taxon>Eucalyptus</taxon>
    </lineage>
</organism>
<protein>
    <recommendedName>
        <fullName evidence="3">Extracellular ligand-gated ion channel protein</fullName>
    </recommendedName>
</protein>
<feature type="transmembrane region" description="Helical" evidence="1">
    <location>
        <begin position="144"/>
        <end position="165"/>
    </location>
</feature>
<gene>
    <name evidence="2" type="ORF">EUGRSUZ_E03959</name>
</gene>
<keyword evidence="1" id="KW-0812">Transmembrane</keyword>
<reference evidence="2" key="1">
    <citation type="submission" date="2013-07" db="EMBL/GenBank/DDBJ databases">
        <title>The genome of Eucalyptus grandis.</title>
        <authorList>
            <person name="Schmutz J."/>
            <person name="Hayes R."/>
            <person name="Myburg A."/>
            <person name="Tuskan G."/>
            <person name="Grattapaglia D."/>
            <person name="Rokhsar D.S."/>
        </authorList>
    </citation>
    <scope>NUCLEOTIDE SEQUENCE</scope>
    <source>
        <tissue evidence="2">Leaf extractions</tissue>
    </source>
</reference>
<dbReference type="PANTHER" id="PTHR31963:SF17">
    <property type="entry name" value="PROTEIN, PUTATIVE (DUF3537)-RELATED"/>
    <property type="match status" value="1"/>
</dbReference>
<name>A0A059CB84_EUCGR</name>
<sequence>MEDEARAFVLRRKPISSYLSSPVLPSEPVELNSFTSCFKWVCVDQSSLWLTGLSWSVFFLFAVAVPLASHFLLQCSSCDANLQRPYHIPVQISLSVFAAISFVCLSRWSRKYGIRKFLFLDKLCDSSDNVRRGYSQQLQRSVKLWTWFVLPCFAVETAYKLWWFIDGSTNIPYYGNLYVSDTILCALELLSWLYRTAIFILVCVLYRLICYLHILRLEDFAHVFEKETEVVSILKEHLRFRRTLRIISHRFRSFLLLCLILVTASQFIFVLLLTRSGANANIFKAGELSLCSVSLLTGLFICLRSATKVSHKAQSITGLAAKWHICATINSFDDNDGETPRIEVASTHVFPADAEWESEEEEGDGDDDLNNAKIMPIYAHTISFHKRQALVTYLEHNKAGITVYGFMLDRTYLHTIFGIEFALFLWLLNKTIGIS</sequence>
<evidence type="ECO:0000256" key="1">
    <source>
        <dbReference type="SAM" id="Phobius"/>
    </source>
</evidence>
<feature type="transmembrane region" description="Helical" evidence="1">
    <location>
        <begin position="48"/>
        <end position="68"/>
    </location>
</feature>
<dbReference type="InterPro" id="IPR021924">
    <property type="entry name" value="DUF3537"/>
</dbReference>
<accession>A0A059CB84</accession>
<feature type="transmembrane region" description="Helical" evidence="1">
    <location>
        <begin position="192"/>
        <end position="214"/>
    </location>
</feature>
<dbReference type="AlphaFoldDB" id="A0A059CB84"/>
<dbReference type="KEGG" id="egr:104445657"/>
<feature type="transmembrane region" description="Helical" evidence="1">
    <location>
        <begin position="88"/>
        <end position="108"/>
    </location>
</feature>
<dbReference type="OMA" id="WRTGLSW"/>
<feature type="transmembrane region" description="Helical" evidence="1">
    <location>
        <begin position="411"/>
        <end position="428"/>
    </location>
</feature>
<dbReference type="InParanoid" id="A0A059CB84"/>
<dbReference type="EMBL" id="KK198757">
    <property type="protein sequence ID" value="KCW75210.1"/>
    <property type="molecule type" value="Genomic_DNA"/>
</dbReference>
<proteinExistence type="predicted"/>
<keyword evidence="1" id="KW-1133">Transmembrane helix</keyword>
<feature type="transmembrane region" description="Helical" evidence="1">
    <location>
        <begin position="251"/>
        <end position="273"/>
    </location>
</feature>
<dbReference type="Pfam" id="PF12056">
    <property type="entry name" value="DUF3537"/>
    <property type="match status" value="1"/>
</dbReference>
<dbReference type="Gramene" id="KCW75210">
    <property type="protein sequence ID" value="KCW75210"/>
    <property type="gene ID" value="EUGRSUZ_E03959"/>
</dbReference>
<keyword evidence="1" id="KW-0472">Membrane</keyword>
<dbReference type="PANTHER" id="PTHR31963">
    <property type="entry name" value="RAS GUANINE NUCLEOTIDE EXCHANGE FACTOR K"/>
    <property type="match status" value="1"/>
</dbReference>
<dbReference type="STRING" id="71139.A0A059CB84"/>
<evidence type="ECO:0000313" key="2">
    <source>
        <dbReference type="EMBL" id="KCW75210.1"/>
    </source>
</evidence>
<dbReference type="OrthoDB" id="1916325at2759"/>